<dbReference type="GO" id="GO:0016758">
    <property type="term" value="F:hexosyltransferase activity"/>
    <property type="evidence" value="ECO:0007669"/>
    <property type="project" value="TreeGrafter"/>
</dbReference>
<dbReference type="RefSeq" id="WP_183365389.1">
    <property type="nucleotide sequence ID" value="NZ_JACIEZ010000002.1"/>
</dbReference>
<evidence type="ECO:0000256" key="2">
    <source>
        <dbReference type="ARBA" id="ARBA00022679"/>
    </source>
</evidence>
<proteinExistence type="predicted"/>
<dbReference type="Pfam" id="PF03808">
    <property type="entry name" value="Glyco_tran_WecG"/>
    <property type="match status" value="1"/>
</dbReference>
<dbReference type="InterPro" id="IPR004629">
    <property type="entry name" value="WecG_TagA_CpsF"/>
</dbReference>
<organism evidence="3 4">
    <name type="scientific">Gellertiella hungarica</name>
    <dbReference type="NCBI Taxonomy" id="1572859"/>
    <lineage>
        <taxon>Bacteria</taxon>
        <taxon>Pseudomonadati</taxon>
        <taxon>Pseudomonadota</taxon>
        <taxon>Alphaproteobacteria</taxon>
        <taxon>Hyphomicrobiales</taxon>
        <taxon>Rhizobiaceae</taxon>
        <taxon>Gellertiella</taxon>
    </lineage>
</organism>
<evidence type="ECO:0000313" key="4">
    <source>
        <dbReference type="Proteomes" id="UP000528286"/>
    </source>
</evidence>
<dbReference type="EMBL" id="JACIEZ010000002">
    <property type="protein sequence ID" value="MBB4064151.1"/>
    <property type="molecule type" value="Genomic_DNA"/>
</dbReference>
<dbReference type="Proteomes" id="UP000528286">
    <property type="component" value="Unassembled WGS sequence"/>
</dbReference>
<gene>
    <name evidence="3" type="ORF">GGR23_001328</name>
</gene>
<comment type="caution">
    <text evidence="3">The sequence shown here is derived from an EMBL/GenBank/DDBJ whole genome shotgun (WGS) entry which is preliminary data.</text>
</comment>
<dbReference type="PANTHER" id="PTHR34136:SF1">
    <property type="entry name" value="UDP-N-ACETYL-D-MANNOSAMINURONIC ACID TRANSFERASE"/>
    <property type="match status" value="1"/>
</dbReference>
<dbReference type="PANTHER" id="PTHR34136">
    <property type="match status" value="1"/>
</dbReference>
<evidence type="ECO:0000313" key="3">
    <source>
        <dbReference type="EMBL" id="MBB4064151.1"/>
    </source>
</evidence>
<reference evidence="3 4" key="1">
    <citation type="submission" date="2020-08" db="EMBL/GenBank/DDBJ databases">
        <title>Genomic Encyclopedia of Type Strains, Phase IV (KMG-IV): sequencing the most valuable type-strain genomes for metagenomic binning, comparative biology and taxonomic classification.</title>
        <authorList>
            <person name="Goeker M."/>
        </authorList>
    </citation>
    <scope>NUCLEOTIDE SEQUENCE [LARGE SCALE GENOMIC DNA]</scope>
    <source>
        <strain evidence="3 4">DSM 29853</strain>
    </source>
</reference>
<evidence type="ECO:0000256" key="1">
    <source>
        <dbReference type="ARBA" id="ARBA00022676"/>
    </source>
</evidence>
<protein>
    <submittedName>
        <fullName evidence="3">UDP-N-acetyl-D-mannosaminuronic acid transferase (WecB/TagA/CpsF family)</fullName>
    </submittedName>
</protein>
<name>A0A7W6J3K3_9HYPH</name>
<sequence length="265" mass="28215">MKPVVQFVPQVLDAKVEAEALPKPGRLCLFGLPLSVGDWDCLLAHVRGLVGHGTGLTVMSFLDAATVSAMRHRSPYRDALASRLLLASGEGMKVASRLLSGTALPATFDAATFVPAFLTYVTEPLRIGVVGGSAAELVAAVDALRRHAPWHTVVPVAEGGFDEAEAEIVLGRIPEEGLDVMLVSLDAPASDGWIERLVRHSHASLVISAVGLIDTALAGSPLQRLRSLEGRGTRRTTLIRPAGRTLRLIRYGGALAAEWVRQKRA</sequence>
<keyword evidence="1" id="KW-0328">Glycosyltransferase</keyword>
<keyword evidence="4" id="KW-1185">Reference proteome</keyword>
<keyword evidence="2 3" id="KW-0808">Transferase</keyword>
<dbReference type="AlphaFoldDB" id="A0A7W6J3K3"/>
<accession>A0A7W6J3K3</accession>